<dbReference type="InterPro" id="IPR021858">
    <property type="entry name" value="Fun_TF"/>
</dbReference>
<dbReference type="SUPFAM" id="SSF57701">
    <property type="entry name" value="Zn2/Cys6 DNA-binding domain"/>
    <property type="match status" value="1"/>
</dbReference>
<keyword evidence="1" id="KW-0539">Nucleus</keyword>
<dbReference type="Pfam" id="PF11951">
    <property type="entry name" value="Fungal_trans_2"/>
    <property type="match status" value="1"/>
</dbReference>
<sequence>MAPRRTHKKSRNGCDTCRVRHVKCDECGPPCTRCATRGLDCTFTKRLTSRQSSTHPSVPTPSPEQPLSSVGGSASVPSTRLLELELLHFYSTKTYQGFPPLSPDQNLWQVFAVEEALKFDFLMKEIFALAALHKATEKPELALEYVSHALEWQNQALALSRSALQNVTQENSGAVFIFSIMTMIFAIVPSDSVPGVSLKNPLESILLLFEFQKGTASVADLCRKWLESGPFRWIFESKSPKNIISVDEDYNTALIRLKELNNEYVTTNTTSPAIFAHAISSLSFCSDGSKGRILAWLAMAGQDFMTHLKEKEPMALLILLHWAVLMKNLNDLWWARNAGRRLVEDVAVALENVAFESGPNYSSKWVETVEWARLLP</sequence>
<proteinExistence type="predicted"/>
<dbReference type="GO" id="GO:0008270">
    <property type="term" value="F:zinc ion binding"/>
    <property type="evidence" value="ECO:0007669"/>
    <property type="project" value="InterPro"/>
</dbReference>
<evidence type="ECO:0000259" key="3">
    <source>
        <dbReference type="PROSITE" id="PS50048"/>
    </source>
</evidence>
<dbReference type="PROSITE" id="PS00463">
    <property type="entry name" value="ZN2_CY6_FUNGAL_1"/>
    <property type="match status" value="1"/>
</dbReference>
<accession>A0A1L7XKY7</accession>
<gene>
    <name evidence="4" type="ORF">PAC_15602</name>
</gene>
<evidence type="ECO:0000256" key="2">
    <source>
        <dbReference type="SAM" id="MobiDB-lite"/>
    </source>
</evidence>
<dbReference type="PANTHER" id="PTHR47784">
    <property type="entry name" value="STEROL UPTAKE CONTROL PROTEIN 2"/>
    <property type="match status" value="1"/>
</dbReference>
<dbReference type="PANTHER" id="PTHR47784:SF10">
    <property type="entry name" value="TRANSCRIPTION FACTOR, PUTATIVE (AFU_ORTHOLOGUE AFUA_6G14150)-RELATED"/>
    <property type="match status" value="1"/>
</dbReference>
<dbReference type="CDD" id="cd00067">
    <property type="entry name" value="GAL4"/>
    <property type="match status" value="1"/>
</dbReference>
<dbReference type="SMART" id="SM00066">
    <property type="entry name" value="GAL4"/>
    <property type="match status" value="1"/>
</dbReference>
<reference evidence="4 5" key="1">
    <citation type="submission" date="2016-03" db="EMBL/GenBank/DDBJ databases">
        <authorList>
            <person name="Ploux O."/>
        </authorList>
    </citation>
    <scope>NUCLEOTIDE SEQUENCE [LARGE SCALE GENOMIC DNA]</scope>
    <source>
        <strain evidence="4 5">UAMH 11012</strain>
    </source>
</reference>
<protein>
    <submittedName>
        <fullName evidence="4">Related to regulatory protein involved in control of sterol uptake</fullName>
    </submittedName>
</protein>
<feature type="region of interest" description="Disordered" evidence="2">
    <location>
        <begin position="50"/>
        <end position="74"/>
    </location>
</feature>
<dbReference type="InterPro" id="IPR036864">
    <property type="entry name" value="Zn2-C6_fun-type_DNA-bd_sf"/>
</dbReference>
<evidence type="ECO:0000313" key="4">
    <source>
        <dbReference type="EMBL" id="CZR65702.1"/>
    </source>
</evidence>
<dbReference type="STRING" id="576137.A0A1L7XKY7"/>
<dbReference type="GO" id="GO:0001228">
    <property type="term" value="F:DNA-binding transcription activator activity, RNA polymerase II-specific"/>
    <property type="evidence" value="ECO:0007669"/>
    <property type="project" value="TreeGrafter"/>
</dbReference>
<feature type="compositionally biased region" description="Polar residues" evidence="2">
    <location>
        <begin position="65"/>
        <end position="74"/>
    </location>
</feature>
<dbReference type="InterPro" id="IPR053157">
    <property type="entry name" value="Sterol_Uptake_Regulator"/>
</dbReference>
<evidence type="ECO:0000256" key="1">
    <source>
        <dbReference type="ARBA" id="ARBA00023242"/>
    </source>
</evidence>
<dbReference type="Proteomes" id="UP000184330">
    <property type="component" value="Unassembled WGS sequence"/>
</dbReference>
<dbReference type="AlphaFoldDB" id="A0A1L7XKY7"/>
<organism evidence="4 5">
    <name type="scientific">Phialocephala subalpina</name>
    <dbReference type="NCBI Taxonomy" id="576137"/>
    <lineage>
        <taxon>Eukaryota</taxon>
        <taxon>Fungi</taxon>
        <taxon>Dikarya</taxon>
        <taxon>Ascomycota</taxon>
        <taxon>Pezizomycotina</taxon>
        <taxon>Leotiomycetes</taxon>
        <taxon>Helotiales</taxon>
        <taxon>Mollisiaceae</taxon>
        <taxon>Phialocephala</taxon>
        <taxon>Phialocephala fortinii species complex</taxon>
    </lineage>
</organism>
<dbReference type="Gene3D" id="4.10.240.10">
    <property type="entry name" value="Zn(2)-C6 fungal-type DNA-binding domain"/>
    <property type="match status" value="1"/>
</dbReference>
<dbReference type="InterPro" id="IPR001138">
    <property type="entry name" value="Zn2Cys6_DnaBD"/>
</dbReference>
<dbReference type="PROSITE" id="PS50048">
    <property type="entry name" value="ZN2_CY6_FUNGAL_2"/>
    <property type="match status" value="1"/>
</dbReference>
<dbReference type="Pfam" id="PF00172">
    <property type="entry name" value="Zn_clus"/>
    <property type="match status" value="1"/>
</dbReference>
<dbReference type="OrthoDB" id="4937900at2759"/>
<feature type="domain" description="Zn(2)-C6 fungal-type" evidence="3">
    <location>
        <begin position="13"/>
        <end position="43"/>
    </location>
</feature>
<keyword evidence="5" id="KW-1185">Reference proteome</keyword>
<name>A0A1L7XKY7_9HELO</name>
<evidence type="ECO:0000313" key="5">
    <source>
        <dbReference type="Proteomes" id="UP000184330"/>
    </source>
</evidence>
<dbReference type="EMBL" id="FJOG01000032">
    <property type="protein sequence ID" value="CZR65702.1"/>
    <property type="molecule type" value="Genomic_DNA"/>
</dbReference>